<dbReference type="PANTHER" id="PTHR44227:SF3">
    <property type="entry name" value="PROTEIN O-MANNOSYL-TRANSFERASE TMTC4"/>
    <property type="match status" value="1"/>
</dbReference>
<keyword evidence="6" id="KW-1185">Reference proteome</keyword>
<feature type="signal peptide" evidence="4">
    <location>
        <begin position="1"/>
        <end position="19"/>
    </location>
</feature>
<dbReference type="RefSeq" id="WP_200505769.1">
    <property type="nucleotide sequence ID" value="NZ_JAEHFX010000003.1"/>
</dbReference>
<dbReference type="Pfam" id="PF13414">
    <property type="entry name" value="TPR_11"/>
    <property type="match status" value="1"/>
</dbReference>
<protein>
    <submittedName>
        <fullName evidence="5">Tetratricopeptide repeat protein</fullName>
    </submittedName>
</protein>
<proteinExistence type="predicted"/>
<evidence type="ECO:0000256" key="4">
    <source>
        <dbReference type="SAM" id="SignalP"/>
    </source>
</evidence>
<feature type="repeat" description="TPR" evidence="3">
    <location>
        <begin position="255"/>
        <end position="288"/>
    </location>
</feature>
<sequence length="383" mass="43172">MKKVVLTLVAGLSMQVAFAQKAMLTSAILDYRNGRLDKAKTEIDQASTNEKSAAMPKTWFYKGEIYTGLMESPVYKKNAPADASKIAYDAYDKYLKMEPNGEFSKTATTKRDGLYGVIVNEGVAFYNDKMYDKALETYMTAAQMRPNDTTAYVYAVYAAEAKEDYPKAKETYRKLISLNHKPLAHYKRMIDITQQVEKNNPETLKILEEARAKFPNDKDLMVSEASLLISSGRGKEAISKLDAAIAAETDPKKKSNLYAVLGTLHDQNKSPENALANYKKAVEADPSNFDAQYNLGVYQFNKGAEIYNRTTKMDYATYQKQGPKLEAQAKGMFQQALPYFEAAHKLEPTDRATMNSLSQIYMKLGRMADVEKMNKKMDETKKK</sequence>
<evidence type="ECO:0000313" key="6">
    <source>
        <dbReference type="Proteomes" id="UP000644147"/>
    </source>
</evidence>
<dbReference type="InterPro" id="IPR052346">
    <property type="entry name" value="O-mannosyl-transferase_TMTC"/>
</dbReference>
<feature type="chain" id="PRO_5045047848" evidence="4">
    <location>
        <begin position="20"/>
        <end position="383"/>
    </location>
</feature>
<dbReference type="InterPro" id="IPR011990">
    <property type="entry name" value="TPR-like_helical_dom_sf"/>
</dbReference>
<dbReference type="EMBL" id="JAEHFX010000003">
    <property type="protein sequence ID" value="MBK0403025.1"/>
    <property type="molecule type" value="Genomic_DNA"/>
</dbReference>
<name>A0ABS1C389_9BACT</name>
<comment type="caution">
    <text evidence="5">The sequence shown here is derived from an EMBL/GenBank/DDBJ whole genome shotgun (WGS) entry which is preliminary data.</text>
</comment>
<evidence type="ECO:0000256" key="1">
    <source>
        <dbReference type="ARBA" id="ARBA00022737"/>
    </source>
</evidence>
<keyword evidence="1" id="KW-0677">Repeat</keyword>
<evidence type="ECO:0000256" key="2">
    <source>
        <dbReference type="ARBA" id="ARBA00022803"/>
    </source>
</evidence>
<evidence type="ECO:0000313" key="5">
    <source>
        <dbReference type="EMBL" id="MBK0403025.1"/>
    </source>
</evidence>
<organism evidence="5 6">
    <name type="scientific">Adhaeribacter terrigena</name>
    <dbReference type="NCBI Taxonomy" id="2793070"/>
    <lineage>
        <taxon>Bacteria</taxon>
        <taxon>Pseudomonadati</taxon>
        <taxon>Bacteroidota</taxon>
        <taxon>Cytophagia</taxon>
        <taxon>Cytophagales</taxon>
        <taxon>Hymenobacteraceae</taxon>
        <taxon>Adhaeribacter</taxon>
    </lineage>
</organism>
<reference evidence="5 6" key="1">
    <citation type="submission" date="2020-12" db="EMBL/GenBank/DDBJ databases">
        <title>Bacterial novel species Adhaeribacter sp. BT258 isolated from soil.</title>
        <authorList>
            <person name="Jung H.-Y."/>
        </authorList>
    </citation>
    <scope>NUCLEOTIDE SEQUENCE [LARGE SCALE GENOMIC DNA]</scope>
    <source>
        <strain evidence="5 6">BT258</strain>
    </source>
</reference>
<dbReference type="PROSITE" id="PS50005">
    <property type="entry name" value="TPR"/>
    <property type="match status" value="2"/>
</dbReference>
<dbReference type="SUPFAM" id="SSF48452">
    <property type="entry name" value="TPR-like"/>
    <property type="match status" value="1"/>
</dbReference>
<feature type="repeat" description="TPR" evidence="3">
    <location>
        <begin position="115"/>
        <end position="148"/>
    </location>
</feature>
<dbReference type="InterPro" id="IPR019734">
    <property type="entry name" value="TPR_rpt"/>
</dbReference>
<keyword evidence="4" id="KW-0732">Signal</keyword>
<dbReference type="Proteomes" id="UP000644147">
    <property type="component" value="Unassembled WGS sequence"/>
</dbReference>
<keyword evidence="2 3" id="KW-0802">TPR repeat</keyword>
<dbReference type="PANTHER" id="PTHR44227">
    <property type="match status" value="1"/>
</dbReference>
<evidence type="ECO:0000256" key="3">
    <source>
        <dbReference type="PROSITE-ProRule" id="PRU00339"/>
    </source>
</evidence>
<dbReference type="SMART" id="SM00028">
    <property type="entry name" value="TPR"/>
    <property type="match status" value="4"/>
</dbReference>
<accession>A0ABS1C389</accession>
<gene>
    <name evidence="5" type="ORF">I5M27_08500</name>
</gene>
<dbReference type="Gene3D" id="1.25.40.10">
    <property type="entry name" value="Tetratricopeptide repeat domain"/>
    <property type="match status" value="4"/>
</dbReference>